<evidence type="ECO:0000256" key="2">
    <source>
        <dbReference type="SAM" id="Phobius"/>
    </source>
</evidence>
<feature type="region of interest" description="Disordered" evidence="1">
    <location>
        <begin position="260"/>
        <end position="313"/>
    </location>
</feature>
<keyword evidence="2" id="KW-0812">Transmembrane</keyword>
<dbReference type="AlphaFoldDB" id="A0AAD7TPP0"/>
<protein>
    <submittedName>
        <fullName evidence="3">Uncharacterized protein</fullName>
    </submittedName>
</protein>
<keyword evidence="4" id="KW-1185">Reference proteome</keyword>
<sequence length="391" mass="41635">MYPANPTFVDNADSSIMYTDPAQAHQDGNLSTRAYGYVSITDAYAGTLAVTTAPGMSFEFIFYGRILQMYGTVIPWLTGAQPVAEYSIDDDPEWQIVPDSTTTESNVLFYVSTLLPLGFHTLTVNVVNASADGPYLFDYIVYGFLDASEDPNPPNATSTTTQSTITSFSSSGPALSSSTAPTSSAQTTDMPKDKSTSFPTGGVIGGVVAALVLLCAIAGVLYWVYRRRRYLAQGDRESIEATSDVGHPGMNSQQVVIREKGSFSPGSSPNSQITFDAVSSTPQSSRVPRTYEKRGLHSPDPVPSSMTSFVAEKGESSRMIVSAERDFLPSETTGSSDRKSDTGNLASPRESTFADRLMGIGKPVQTASTTPGSATGTNGMAKEVVPPPYMP</sequence>
<dbReference type="Gene3D" id="1.20.5.510">
    <property type="entry name" value="Single helix bin"/>
    <property type="match status" value="1"/>
</dbReference>
<evidence type="ECO:0000313" key="4">
    <source>
        <dbReference type="Proteomes" id="UP001215151"/>
    </source>
</evidence>
<dbReference type="Gene3D" id="2.60.120.260">
    <property type="entry name" value="Galactose-binding domain-like"/>
    <property type="match status" value="1"/>
</dbReference>
<accession>A0AAD7TPP0</accession>
<feature type="compositionally biased region" description="Polar residues" evidence="1">
    <location>
        <begin position="264"/>
        <end position="287"/>
    </location>
</feature>
<keyword evidence="2" id="KW-0472">Membrane</keyword>
<comment type="caution">
    <text evidence="3">The sequence shown here is derived from an EMBL/GenBank/DDBJ whole genome shotgun (WGS) entry which is preliminary data.</text>
</comment>
<feature type="compositionally biased region" description="Low complexity" evidence="1">
    <location>
        <begin position="366"/>
        <end position="377"/>
    </location>
</feature>
<dbReference type="EMBL" id="JAPEVG010000211">
    <property type="protein sequence ID" value="KAJ8473746.1"/>
    <property type="molecule type" value="Genomic_DNA"/>
</dbReference>
<gene>
    <name evidence="3" type="ORF">ONZ51_g7667</name>
</gene>
<feature type="region of interest" description="Disordered" evidence="1">
    <location>
        <begin position="325"/>
        <end position="391"/>
    </location>
</feature>
<keyword evidence="2" id="KW-1133">Transmembrane helix</keyword>
<dbReference type="Proteomes" id="UP001215151">
    <property type="component" value="Unassembled WGS sequence"/>
</dbReference>
<name>A0AAD7TPP0_9APHY</name>
<feature type="transmembrane region" description="Helical" evidence="2">
    <location>
        <begin position="203"/>
        <end position="225"/>
    </location>
</feature>
<proteinExistence type="predicted"/>
<feature type="compositionally biased region" description="Low complexity" evidence="1">
    <location>
        <begin position="157"/>
        <end position="188"/>
    </location>
</feature>
<evidence type="ECO:0000256" key="1">
    <source>
        <dbReference type="SAM" id="MobiDB-lite"/>
    </source>
</evidence>
<reference evidence="3" key="1">
    <citation type="submission" date="2022-11" db="EMBL/GenBank/DDBJ databases">
        <title>Genome Sequence of Cubamyces cubensis.</title>
        <authorList>
            <person name="Buettner E."/>
        </authorList>
    </citation>
    <scope>NUCLEOTIDE SEQUENCE</scope>
    <source>
        <strain evidence="3">MPL-01</strain>
    </source>
</reference>
<evidence type="ECO:0000313" key="3">
    <source>
        <dbReference type="EMBL" id="KAJ8473746.1"/>
    </source>
</evidence>
<feature type="region of interest" description="Disordered" evidence="1">
    <location>
        <begin position="152"/>
        <end position="195"/>
    </location>
</feature>
<organism evidence="3 4">
    <name type="scientific">Trametes cubensis</name>
    <dbReference type="NCBI Taxonomy" id="1111947"/>
    <lineage>
        <taxon>Eukaryota</taxon>
        <taxon>Fungi</taxon>
        <taxon>Dikarya</taxon>
        <taxon>Basidiomycota</taxon>
        <taxon>Agaricomycotina</taxon>
        <taxon>Agaricomycetes</taxon>
        <taxon>Polyporales</taxon>
        <taxon>Polyporaceae</taxon>
        <taxon>Trametes</taxon>
    </lineage>
</organism>